<name>A0A6P7T048_9MOLL</name>
<dbReference type="PANTHER" id="PTHR47027">
    <property type="entry name" value="REVERSE TRANSCRIPTASE DOMAIN-CONTAINING PROTEIN"/>
    <property type="match status" value="1"/>
</dbReference>
<reference evidence="2" key="1">
    <citation type="submission" date="2025-08" db="UniProtKB">
        <authorList>
            <consortium name="RefSeq"/>
        </authorList>
    </citation>
    <scope>IDENTIFICATION</scope>
</reference>
<evidence type="ECO:0000313" key="2">
    <source>
        <dbReference type="RefSeq" id="XP_029643381.1"/>
    </source>
</evidence>
<protein>
    <submittedName>
        <fullName evidence="2">Uncharacterized protein LOC115217837</fullName>
    </submittedName>
</protein>
<dbReference type="PANTHER" id="PTHR47027:SF20">
    <property type="entry name" value="REVERSE TRANSCRIPTASE-LIKE PROTEIN WITH RNA-DIRECTED DNA POLYMERASE DOMAIN"/>
    <property type="match status" value="1"/>
</dbReference>
<dbReference type="AlphaFoldDB" id="A0A6P7T048"/>
<dbReference type="KEGG" id="osn:115217837"/>
<organism evidence="1 2">
    <name type="scientific">Octopus sinensis</name>
    <name type="common">East Asian common octopus</name>
    <dbReference type="NCBI Taxonomy" id="2607531"/>
    <lineage>
        <taxon>Eukaryota</taxon>
        <taxon>Metazoa</taxon>
        <taxon>Spiralia</taxon>
        <taxon>Lophotrochozoa</taxon>
        <taxon>Mollusca</taxon>
        <taxon>Cephalopoda</taxon>
        <taxon>Coleoidea</taxon>
        <taxon>Octopodiformes</taxon>
        <taxon>Octopoda</taxon>
        <taxon>Incirrata</taxon>
        <taxon>Octopodidae</taxon>
        <taxon>Octopus</taxon>
    </lineage>
</organism>
<gene>
    <name evidence="2" type="primary">LOC115217837</name>
</gene>
<dbReference type="Proteomes" id="UP000515154">
    <property type="component" value="Linkage group LG12"/>
</dbReference>
<keyword evidence="1" id="KW-1185">Reference proteome</keyword>
<accession>A0A6P7T048</accession>
<proteinExistence type="predicted"/>
<dbReference type="RefSeq" id="XP_029643381.1">
    <property type="nucleotide sequence ID" value="XM_029787521.1"/>
</dbReference>
<sequence length="190" mass="21920">MLTEINEILKVGGDHISSEIHKLITRVWNESSVPQEWINGILIYVYKESSKAVCCNSKGITLLPYTGKMLSRFMIDCFIENVCQHVNPEEQSGFRPERGTMDIFCVRQVQEKCLEEQMPLYQVFKDLTKVFGTVNRESLINFRWTTVSNREIFLPLHFSLYILLHYFGMLSRIAAGQSESDFGRLGVSLI</sequence>
<evidence type="ECO:0000313" key="1">
    <source>
        <dbReference type="Proteomes" id="UP000515154"/>
    </source>
</evidence>